<evidence type="ECO:0000313" key="11">
    <source>
        <dbReference type="EMBL" id="MBN8744758.1"/>
    </source>
</evidence>
<dbReference type="NCBIfam" id="TIGR03303">
    <property type="entry name" value="OM_YaeT"/>
    <property type="match status" value="1"/>
</dbReference>
<accession>A0A8I1SWK4</accession>
<dbReference type="InterPro" id="IPR010827">
    <property type="entry name" value="BamA/TamA_POTRA"/>
</dbReference>
<keyword evidence="4 8" id="KW-0732">Signal</keyword>
<sequence precursor="true">MRFSPALRCATAVVIAVAGVQAHAAESFTIKDIRVDGLQRTEPGTVFSYLPFRVGETYTPEGGAAAIRALFATGLFKNVRIETDNDVVTIIVEERPTIAGVEFAGTKEFDKKALTTALASVGLAEARPYDQALIDQAVQELKQQYLAKGFYGTEVNVTTTPLPRNRVNVLFTVVEGQIAKIRSIRVVGNKVFREGTLLGLFTLSTPGWLSWYTKDDQYSKAKLNTDLETLRSYYQDRGYLDFRIDSTQVALSPDKDGIYITVNVHEGQKYTVSGYQLAGNYLGQDDEFRALVKLKPGETYSAQALNESVKAITNQFGVYGYAFARVEAKPVIDRQTDQVSFTITADPGKRIYVRRIDIAGNTRTRDEVIRREFRQFEDSWYDSDRIKLSRDRVDRLGYFKGVTLQPREVPGTNDQVDLDMNVEEKPTGSLSLGVGFSSADKLSFNAGISQDNIFGSGNNLAVDFNTSSYYRTLSVSSTNPYFTEDGISRTVNAYYRTIQPYTSQGSNYKIVTPGFNLQFGIPFTEEDRVFFGAGYERYTLDLSPGAPASYIAYVNQFGKTSSGIPLTIGWQRDSRNSALVPTDGRYQRLSFEISPFSTLRYDRITYQYQQYLPLTRTTNLAFNGLIGYAHGLNGRPLPVFKNLYAGGIGTVRGFQQSSLGPQDAQGNALGGAKMLIADFEYQFPFPGTGADKSLRMSVFNDNGYVWGENQKVSLSDMRSSIGIGVSWISPIGPLKFSVAKAVRYKSTDKLQSFQFTVGAGF</sequence>
<dbReference type="PIRSF" id="PIRSF006076">
    <property type="entry name" value="OM_assembly_OMP85"/>
    <property type="match status" value="1"/>
</dbReference>
<evidence type="ECO:0000256" key="1">
    <source>
        <dbReference type="ARBA" id="ARBA00004370"/>
    </source>
</evidence>
<evidence type="ECO:0000259" key="10">
    <source>
        <dbReference type="PROSITE" id="PS51779"/>
    </source>
</evidence>
<keyword evidence="3 8" id="KW-0812">Transmembrane</keyword>
<dbReference type="PANTHER" id="PTHR12815:SF23">
    <property type="entry name" value="OUTER MEMBRANE PROTEIN ASSEMBLY FACTOR BAMA"/>
    <property type="match status" value="1"/>
</dbReference>
<dbReference type="Pfam" id="PF07244">
    <property type="entry name" value="POTRA"/>
    <property type="match status" value="5"/>
</dbReference>
<dbReference type="Pfam" id="PF01103">
    <property type="entry name" value="Omp85"/>
    <property type="match status" value="1"/>
</dbReference>
<evidence type="ECO:0000256" key="8">
    <source>
        <dbReference type="HAMAP-Rule" id="MF_01430"/>
    </source>
</evidence>
<comment type="subunit">
    <text evidence="8">Part of the Bam complex.</text>
</comment>
<evidence type="ECO:0000256" key="2">
    <source>
        <dbReference type="ARBA" id="ARBA00022452"/>
    </source>
</evidence>
<name>A0A8I1SWK4_THIA3</name>
<evidence type="ECO:0000256" key="5">
    <source>
        <dbReference type="ARBA" id="ARBA00022737"/>
    </source>
</evidence>
<dbReference type="EMBL" id="JAFKMR010000020">
    <property type="protein sequence ID" value="MBN8744758.1"/>
    <property type="molecule type" value="Genomic_DNA"/>
</dbReference>
<dbReference type="GO" id="GO:0009279">
    <property type="term" value="C:cell outer membrane"/>
    <property type="evidence" value="ECO:0007669"/>
    <property type="project" value="UniProtKB-SubCell"/>
</dbReference>
<gene>
    <name evidence="8 11" type="primary">bamA</name>
    <name evidence="11" type="ORF">J0I24_10680</name>
</gene>
<dbReference type="PROSITE" id="PS51779">
    <property type="entry name" value="POTRA"/>
    <property type="match status" value="5"/>
</dbReference>
<evidence type="ECO:0000313" key="12">
    <source>
        <dbReference type="Proteomes" id="UP000664800"/>
    </source>
</evidence>
<dbReference type="Gene3D" id="3.10.20.310">
    <property type="entry name" value="membrane protein fhac"/>
    <property type="match status" value="5"/>
</dbReference>
<comment type="subcellular location">
    <subcellularLocation>
        <location evidence="8">Cell outer membrane</location>
    </subcellularLocation>
    <subcellularLocation>
        <location evidence="1">Membrane</location>
    </subcellularLocation>
</comment>
<protein>
    <recommendedName>
        <fullName evidence="8 9">Outer membrane protein assembly factor BamA</fullName>
    </recommendedName>
</protein>
<dbReference type="InterPro" id="IPR034746">
    <property type="entry name" value="POTRA"/>
</dbReference>
<dbReference type="InterPro" id="IPR000184">
    <property type="entry name" value="Bac_surfAg_D15"/>
</dbReference>
<dbReference type="FunFam" id="3.10.20.310:FF:000002">
    <property type="entry name" value="Outer membrane protein assembly factor BamA"/>
    <property type="match status" value="1"/>
</dbReference>
<comment type="function">
    <text evidence="8">Part of the outer membrane protein assembly complex, which is involved in assembly and insertion of beta-barrel proteins into the outer membrane.</text>
</comment>
<keyword evidence="6 8" id="KW-0472">Membrane</keyword>
<keyword evidence="2 8" id="KW-1134">Transmembrane beta strand</keyword>
<evidence type="ECO:0000256" key="6">
    <source>
        <dbReference type="ARBA" id="ARBA00023136"/>
    </source>
</evidence>
<feature type="domain" description="POTRA" evidence="10">
    <location>
        <begin position="179"/>
        <end position="267"/>
    </location>
</feature>
<dbReference type="AlphaFoldDB" id="A0A8I1SWK4"/>
<keyword evidence="7 8" id="KW-0998">Cell outer membrane</keyword>
<evidence type="ECO:0000256" key="3">
    <source>
        <dbReference type="ARBA" id="ARBA00022692"/>
    </source>
</evidence>
<dbReference type="GO" id="GO:0043165">
    <property type="term" value="P:Gram-negative-bacterium-type cell outer membrane assembly"/>
    <property type="evidence" value="ECO:0007669"/>
    <property type="project" value="UniProtKB-UniRule"/>
</dbReference>
<feature type="domain" description="POTRA" evidence="10">
    <location>
        <begin position="28"/>
        <end position="95"/>
    </location>
</feature>
<feature type="domain" description="POTRA" evidence="10">
    <location>
        <begin position="270"/>
        <end position="346"/>
    </location>
</feature>
<dbReference type="InterPro" id="IPR039910">
    <property type="entry name" value="D15-like"/>
</dbReference>
<feature type="domain" description="POTRA" evidence="10">
    <location>
        <begin position="351"/>
        <end position="425"/>
    </location>
</feature>
<keyword evidence="5 8" id="KW-0677">Repeat</keyword>
<evidence type="ECO:0000256" key="4">
    <source>
        <dbReference type="ARBA" id="ARBA00022729"/>
    </source>
</evidence>
<dbReference type="Gene3D" id="2.40.160.50">
    <property type="entry name" value="membrane protein fhac: a member of the omp85/tpsb transporter family"/>
    <property type="match status" value="1"/>
</dbReference>
<comment type="similarity">
    <text evidence="8">Belongs to the BamA family.</text>
</comment>
<comment type="caution">
    <text evidence="11">The sequence shown here is derived from an EMBL/GenBank/DDBJ whole genome shotgun (WGS) entry which is preliminary data.</text>
</comment>
<dbReference type="PANTHER" id="PTHR12815">
    <property type="entry name" value="SORTING AND ASSEMBLY MACHINERY SAMM50 PROTEIN FAMILY MEMBER"/>
    <property type="match status" value="1"/>
</dbReference>
<dbReference type="Proteomes" id="UP000664800">
    <property type="component" value="Unassembled WGS sequence"/>
</dbReference>
<reference evidence="11" key="1">
    <citation type="submission" date="2021-02" db="EMBL/GenBank/DDBJ databases">
        <title>Thiocyanate and organic carbon inputs drive convergent selection for specific autotrophic Afipia and Thiobacillus strains within complex microbiomes.</title>
        <authorList>
            <person name="Huddy R.J."/>
            <person name="Sachdeva R."/>
            <person name="Kadzinga F."/>
            <person name="Kantor R.S."/>
            <person name="Harrison S.T.L."/>
            <person name="Banfield J.F."/>
        </authorList>
    </citation>
    <scope>NUCLEOTIDE SEQUENCE</scope>
    <source>
        <strain evidence="11">SCN18_13_7_16_R3_B_64_19</strain>
    </source>
</reference>
<dbReference type="GO" id="GO:0051205">
    <property type="term" value="P:protein insertion into membrane"/>
    <property type="evidence" value="ECO:0007669"/>
    <property type="project" value="UniProtKB-UniRule"/>
</dbReference>
<proteinExistence type="inferred from homology"/>
<evidence type="ECO:0000256" key="9">
    <source>
        <dbReference type="NCBIfam" id="TIGR03303"/>
    </source>
</evidence>
<feature type="domain" description="POTRA" evidence="10">
    <location>
        <begin position="96"/>
        <end position="176"/>
    </location>
</feature>
<dbReference type="HAMAP" id="MF_01430">
    <property type="entry name" value="OM_assembly_BamA"/>
    <property type="match status" value="1"/>
</dbReference>
<feature type="chain" id="PRO_5035033194" description="Outer membrane protein assembly factor BamA" evidence="8">
    <location>
        <begin position="25"/>
        <end position="761"/>
    </location>
</feature>
<organism evidence="11 12">
    <name type="scientific">Thiomonas arsenitoxydans (strain DSM 22701 / CIP 110005 / 3As)</name>
    <dbReference type="NCBI Taxonomy" id="426114"/>
    <lineage>
        <taxon>Bacteria</taxon>
        <taxon>Pseudomonadati</taxon>
        <taxon>Pseudomonadota</taxon>
        <taxon>Betaproteobacteria</taxon>
        <taxon>Burkholderiales</taxon>
        <taxon>Thiomonas</taxon>
    </lineage>
</organism>
<feature type="signal peptide" evidence="8">
    <location>
        <begin position="1"/>
        <end position="24"/>
    </location>
</feature>
<dbReference type="InterPro" id="IPR023707">
    <property type="entry name" value="OM_assembly_BamA"/>
</dbReference>
<evidence type="ECO:0000256" key="7">
    <source>
        <dbReference type="ARBA" id="ARBA00023237"/>
    </source>
</evidence>